<keyword evidence="1" id="KW-1133">Transmembrane helix</keyword>
<evidence type="ECO:0000256" key="1">
    <source>
        <dbReference type="SAM" id="Phobius"/>
    </source>
</evidence>
<dbReference type="Proteomes" id="UP001054945">
    <property type="component" value="Unassembled WGS sequence"/>
</dbReference>
<gene>
    <name evidence="2" type="ORF">CEXT_89521</name>
</gene>
<feature type="transmembrane region" description="Helical" evidence="1">
    <location>
        <begin position="12"/>
        <end position="30"/>
    </location>
</feature>
<comment type="caution">
    <text evidence="2">The sequence shown here is derived from an EMBL/GenBank/DDBJ whole genome shotgun (WGS) entry which is preliminary data.</text>
</comment>
<evidence type="ECO:0000313" key="2">
    <source>
        <dbReference type="EMBL" id="GIX73452.1"/>
    </source>
</evidence>
<feature type="transmembrane region" description="Helical" evidence="1">
    <location>
        <begin position="121"/>
        <end position="142"/>
    </location>
</feature>
<keyword evidence="1" id="KW-0472">Membrane</keyword>
<organism evidence="2 3">
    <name type="scientific">Caerostris extrusa</name>
    <name type="common">Bark spider</name>
    <name type="synonym">Caerostris bankana</name>
    <dbReference type="NCBI Taxonomy" id="172846"/>
    <lineage>
        <taxon>Eukaryota</taxon>
        <taxon>Metazoa</taxon>
        <taxon>Ecdysozoa</taxon>
        <taxon>Arthropoda</taxon>
        <taxon>Chelicerata</taxon>
        <taxon>Arachnida</taxon>
        <taxon>Araneae</taxon>
        <taxon>Araneomorphae</taxon>
        <taxon>Entelegynae</taxon>
        <taxon>Araneoidea</taxon>
        <taxon>Araneidae</taxon>
        <taxon>Caerostris</taxon>
    </lineage>
</organism>
<proteinExistence type="predicted"/>
<protein>
    <submittedName>
        <fullName evidence="2">Uncharacterized protein</fullName>
    </submittedName>
</protein>
<keyword evidence="3" id="KW-1185">Reference proteome</keyword>
<accession>A0AAV4MPL9</accession>
<reference evidence="2 3" key="1">
    <citation type="submission" date="2021-06" db="EMBL/GenBank/DDBJ databases">
        <title>Caerostris extrusa draft genome.</title>
        <authorList>
            <person name="Kono N."/>
            <person name="Arakawa K."/>
        </authorList>
    </citation>
    <scope>NUCLEOTIDE SEQUENCE [LARGE SCALE GENOMIC DNA]</scope>
</reference>
<evidence type="ECO:0000313" key="3">
    <source>
        <dbReference type="Proteomes" id="UP001054945"/>
    </source>
</evidence>
<keyword evidence="1" id="KW-0812">Transmembrane</keyword>
<dbReference type="AlphaFoldDB" id="A0AAV4MPL9"/>
<name>A0AAV4MPL9_CAEEX</name>
<feature type="transmembrane region" description="Helical" evidence="1">
    <location>
        <begin position="61"/>
        <end position="83"/>
    </location>
</feature>
<dbReference type="EMBL" id="BPLR01019954">
    <property type="protein sequence ID" value="GIX73452.1"/>
    <property type="molecule type" value="Genomic_DNA"/>
</dbReference>
<sequence>MAAFDIADLKIALAYVLVDILSIVLRHSVLHQKKKIYRLMIILNLHKPQLKSKERRIYSRVIHFIILIIIILPFLLAALFVYLSTEEDDLVEFYTFRHYIADKTSRVCICFIGSYMYYVVYMAYPCLSPCPCVFLCFVAACISSNSIQN</sequence>